<sequence length="150" mass="16427">MKMTAYTNFALRTLMYCALKGQNLSRVQDIADAYGISKAHLVKAAHQLGQLGYLETVRGRQGGIRLARPAAQINIGEVVRHTEGDMDLVECFNPLTNTCPLMTVCRLNRAFVKARDAFLAVLDALTLADITGNDGQLRTLLNVSEPGRHA</sequence>
<dbReference type="InterPro" id="IPR036390">
    <property type="entry name" value="WH_DNA-bd_sf"/>
</dbReference>
<dbReference type="PANTHER" id="PTHR33221:SF4">
    <property type="entry name" value="HTH-TYPE TRANSCRIPTIONAL REPRESSOR NSRR"/>
    <property type="match status" value="1"/>
</dbReference>
<dbReference type="Gene3D" id="1.10.10.10">
    <property type="entry name" value="Winged helix-like DNA-binding domain superfamily/Winged helix DNA-binding domain"/>
    <property type="match status" value="1"/>
</dbReference>
<gene>
    <name evidence="2" type="ORF">BXY39_3609</name>
</gene>
<dbReference type="GO" id="GO:0003700">
    <property type="term" value="F:DNA-binding transcription factor activity"/>
    <property type="evidence" value="ECO:0007669"/>
    <property type="project" value="TreeGrafter"/>
</dbReference>
<evidence type="ECO:0000313" key="2">
    <source>
        <dbReference type="EMBL" id="RMB01425.1"/>
    </source>
</evidence>
<dbReference type="Pfam" id="PF02082">
    <property type="entry name" value="Rrf2"/>
    <property type="match status" value="1"/>
</dbReference>
<keyword evidence="3" id="KW-1185">Reference proteome</keyword>
<dbReference type="PANTHER" id="PTHR33221">
    <property type="entry name" value="WINGED HELIX-TURN-HELIX TRANSCRIPTIONAL REGULATOR, RRF2 FAMILY"/>
    <property type="match status" value="1"/>
</dbReference>
<keyword evidence="1" id="KW-0238">DNA-binding</keyword>
<proteinExistence type="predicted"/>
<dbReference type="NCBIfam" id="TIGR00738">
    <property type="entry name" value="rrf2_super"/>
    <property type="match status" value="1"/>
</dbReference>
<dbReference type="EMBL" id="REFR01000016">
    <property type="protein sequence ID" value="RMB01425.1"/>
    <property type="molecule type" value="Genomic_DNA"/>
</dbReference>
<dbReference type="InterPro" id="IPR030489">
    <property type="entry name" value="TR_Rrf2-type_CS"/>
</dbReference>
<accession>A0A3M0BXY6</accession>
<dbReference type="SUPFAM" id="SSF46785">
    <property type="entry name" value="Winged helix' DNA-binding domain"/>
    <property type="match status" value="1"/>
</dbReference>
<dbReference type="PROSITE" id="PS01332">
    <property type="entry name" value="HTH_RRF2_1"/>
    <property type="match status" value="1"/>
</dbReference>
<dbReference type="AlphaFoldDB" id="A0A3M0BXY6"/>
<dbReference type="GO" id="GO:0003677">
    <property type="term" value="F:DNA binding"/>
    <property type="evidence" value="ECO:0007669"/>
    <property type="project" value="UniProtKB-KW"/>
</dbReference>
<dbReference type="InParanoid" id="A0A3M0BXY6"/>
<evidence type="ECO:0000313" key="3">
    <source>
        <dbReference type="Proteomes" id="UP000271227"/>
    </source>
</evidence>
<dbReference type="Proteomes" id="UP000271227">
    <property type="component" value="Unassembled WGS sequence"/>
</dbReference>
<dbReference type="GO" id="GO:0005829">
    <property type="term" value="C:cytosol"/>
    <property type="evidence" value="ECO:0007669"/>
    <property type="project" value="TreeGrafter"/>
</dbReference>
<name>A0A3M0BXY6_9PROT</name>
<comment type="caution">
    <text evidence="2">The sequence shown here is derived from an EMBL/GenBank/DDBJ whole genome shotgun (WGS) entry which is preliminary data.</text>
</comment>
<protein>
    <submittedName>
        <fullName evidence="2">BadM/Rrf2 family transcriptional regulator</fullName>
    </submittedName>
</protein>
<dbReference type="FunCoup" id="A0A3M0BXY6">
    <property type="interactions" value="212"/>
</dbReference>
<evidence type="ECO:0000256" key="1">
    <source>
        <dbReference type="ARBA" id="ARBA00023125"/>
    </source>
</evidence>
<dbReference type="PROSITE" id="PS51197">
    <property type="entry name" value="HTH_RRF2_2"/>
    <property type="match status" value="1"/>
</dbReference>
<dbReference type="InterPro" id="IPR000944">
    <property type="entry name" value="Tscrpt_reg_Rrf2"/>
</dbReference>
<reference evidence="2 3" key="1">
    <citation type="submission" date="2018-10" db="EMBL/GenBank/DDBJ databases">
        <title>Genomic Encyclopedia of Archaeal and Bacterial Type Strains, Phase II (KMG-II): from individual species to whole genera.</title>
        <authorList>
            <person name="Goeker M."/>
        </authorList>
    </citation>
    <scope>NUCLEOTIDE SEQUENCE [LARGE SCALE GENOMIC DNA]</scope>
    <source>
        <strain evidence="2 3">DSM 25217</strain>
    </source>
</reference>
<dbReference type="InterPro" id="IPR036388">
    <property type="entry name" value="WH-like_DNA-bd_sf"/>
</dbReference>
<organism evidence="2 3">
    <name type="scientific">Eilatimonas milleporae</name>
    <dbReference type="NCBI Taxonomy" id="911205"/>
    <lineage>
        <taxon>Bacteria</taxon>
        <taxon>Pseudomonadati</taxon>
        <taxon>Pseudomonadota</taxon>
        <taxon>Alphaproteobacteria</taxon>
        <taxon>Kordiimonadales</taxon>
        <taxon>Kordiimonadaceae</taxon>
        <taxon>Eilatimonas</taxon>
    </lineage>
</organism>